<dbReference type="Proteomes" id="UP000504618">
    <property type="component" value="Unplaced"/>
</dbReference>
<dbReference type="CDD" id="cd00167">
    <property type="entry name" value="SANT"/>
    <property type="match status" value="4"/>
</dbReference>
<dbReference type="PANTHER" id="PTHR46621">
    <property type="entry name" value="SNRNA-ACTIVATING PROTEIN COMPLEX SUBUNIT 4"/>
    <property type="match status" value="1"/>
</dbReference>
<feature type="domain" description="HTH myb-type" evidence="9">
    <location>
        <begin position="385"/>
        <end position="440"/>
    </location>
</feature>
<dbReference type="PANTHER" id="PTHR46621:SF1">
    <property type="entry name" value="SNRNA-ACTIVATING PROTEIN COMPLEX SUBUNIT 4"/>
    <property type="match status" value="1"/>
</dbReference>
<dbReference type="PROSITE" id="PS51294">
    <property type="entry name" value="HTH_MYB"/>
    <property type="match status" value="3"/>
</dbReference>
<reference evidence="11" key="1">
    <citation type="submission" date="2025-08" db="UniProtKB">
        <authorList>
            <consortium name="RefSeq"/>
        </authorList>
    </citation>
    <scope>IDENTIFICATION</scope>
    <source>
        <tissue evidence="11">Whole body</tissue>
    </source>
</reference>
<gene>
    <name evidence="11" type="primary">LOC112468821</name>
</gene>
<feature type="domain" description="Myb-like" evidence="8">
    <location>
        <begin position="385"/>
        <end position="436"/>
    </location>
</feature>
<evidence type="ECO:0000256" key="4">
    <source>
        <dbReference type="ARBA" id="ARBA00023163"/>
    </source>
</evidence>
<feature type="region of interest" description="Disordered" evidence="7">
    <location>
        <begin position="750"/>
        <end position="794"/>
    </location>
</feature>
<dbReference type="GO" id="GO:0019185">
    <property type="term" value="C:snRNA-activating protein complex"/>
    <property type="evidence" value="ECO:0007669"/>
    <property type="project" value="TreeGrafter"/>
</dbReference>
<dbReference type="GO" id="GO:0042795">
    <property type="term" value="P:snRNA transcription by RNA polymerase II"/>
    <property type="evidence" value="ECO:0007669"/>
    <property type="project" value="TreeGrafter"/>
</dbReference>
<keyword evidence="3" id="KW-0238">DNA-binding</keyword>
<keyword evidence="6" id="KW-0175">Coiled coil</keyword>
<dbReference type="CTD" id="40949"/>
<dbReference type="Pfam" id="PF00249">
    <property type="entry name" value="Myb_DNA-binding"/>
    <property type="match status" value="1"/>
</dbReference>
<feature type="domain" description="Myb-like" evidence="8">
    <location>
        <begin position="443"/>
        <end position="485"/>
    </location>
</feature>
<dbReference type="SUPFAM" id="SSF46689">
    <property type="entry name" value="Homeodomain-like"/>
    <property type="match status" value="3"/>
</dbReference>
<keyword evidence="5" id="KW-0539">Nucleus</keyword>
<evidence type="ECO:0000259" key="8">
    <source>
        <dbReference type="PROSITE" id="PS50090"/>
    </source>
</evidence>
<dbReference type="AlphaFoldDB" id="A0A6J1RG54"/>
<keyword evidence="10" id="KW-1185">Reference proteome</keyword>
<feature type="domain" description="HTH myb-type" evidence="9">
    <location>
        <begin position="277"/>
        <end position="333"/>
    </location>
</feature>
<dbReference type="RefSeq" id="XP_024893954.1">
    <property type="nucleotide sequence ID" value="XM_025038186.1"/>
</dbReference>
<dbReference type="GeneID" id="112468821"/>
<dbReference type="SMART" id="SM00717">
    <property type="entry name" value="SANT"/>
    <property type="match status" value="5"/>
</dbReference>
<feature type="coiled-coil region" evidence="6">
    <location>
        <begin position="118"/>
        <end position="145"/>
    </location>
</feature>
<dbReference type="PROSITE" id="PS50090">
    <property type="entry name" value="MYB_LIKE"/>
    <property type="match status" value="4"/>
</dbReference>
<dbReference type="InterPro" id="IPR009057">
    <property type="entry name" value="Homeodomain-like_sf"/>
</dbReference>
<keyword evidence="4" id="KW-0804">Transcription</keyword>
<evidence type="ECO:0000256" key="1">
    <source>
        <dbReference type="ARBA" id="ARBA00004123"/>
    </source>
</evidence>
<feature type="region of interest" description="Disordered" evidence="7">
    <location>
        <begin position="828"/>
        <end position="849"/>
    </location>
</feature>
<evidence type="ECO:0000313" key="10">
    <source>
        <dbReference type="Proteomes" id="UP000504618"/>
    </source>
</evidence>
<comment type="subcellular location">
    <subcellularLocation>
        <location evidence="1">Nucleus</location>
    </subcellularLocation>
</comment>
<dbReference type="GO" id="GO:0042796">
    <property type="term" value="P:snRNA transcription by RNA polymerase III"/>
    <property type="evidence" value="ECO:0007669"/>
    <property type="project" value="TreeGrafter"/>
</dbReference>
<evidence type="ECO:0000256" key="6">
    <source>
        <dbReference type="SAM" id="Coils"/>
    </source>
</evidence>
<name>A0A6J1RG54_9HYME</name>
<feature type="compositionally biased region" description="Basic and acidic residues" evidence="7">
    <location>
        <begin position="768"/>
        <end position="781"/>
    </location>
</feature>
<evidence type="ECO:0000313" key="11">
    <source>
        <dbReference type="RefSeq" id="XP_024893954.1"/>
    </source>
</evidence>
<organism evidence="10 11">
    <name type="scientific">Temnothorax curvispinosus</name>
    <dbReference type="NCBI Taxonomy" id="300111"/>
    <lineage>
        <taxon>Eukaryota</taxon>
        <taxon>Metazoa</taxon>
        <taxon>Ecdysozoa</taxon>
        <taxon>Arthropoda</taxon>
        <taxon>Hexapoda</taxon>
        <taxon>Insecta</taxon>
        <taxon>Pterygota</taxon>
        <taxon>Neoptera</taxon>
        <taxon>Endopterygota</taxon>
        <taxon>Hymenoptera</taxon>
        <taxon>Apocrita</taxon>
        <taxon>Aculeata</taxon>
        <taxon>Formicoidea</taxon>
        <taxon>Formicidae</taxon>
        <taxon>Myrmicinae</taxon>
        <taxon>Temnothorax</taxon>
    </lineage>
</organism>
<evidence type="ECO:0000259" key="9">
    <source>
        <dbReference type="PROSITE" id="PS51294"/>
    </source>
</evidence>
<protein>
    <submittedName>
        <fullName evidence="11">Uncharacterized protein LOC112468821</fullName>
    </submittedName>
</protein>
<dbReference type="InterPro" id="IPR051575">
    <property type="entry name" value="Myb-like_DNA-bd"/>
</dbReference>
<dbReference type="InterPro" id="IPR017930">
    <property type="entry name" value="Myb_dom"/>
</dbReference>
<evidence type="ECO:0000256" key="3">
    <source>
        <dbReference type="ARBA" id="ARBA00023125"/>
    </source>
</evidence>
<sequence length="961" mass="111511">MIELFEDSDLIPLGICDCRNLYINQKADKKHTSSFIMSEGDDLDILADIKALDEALALSAREKLQQCVSNQQSDASSDAEDSNNDDYVNYLCTNRYIDKSLNAYEINTKLITGLTITKRKLTALLAECEQKIKLLDEKITKAKDESSYGNKLTIINAGMPYFKDKNYFSAPKNYDTKLKEARGELFLPSLSRTCRWSGKDRETLLNAINNQAIESVLCGEFNEEIDDKTRLVIPRNFNEMVGAVGEREFDWYKISVMDFDNRHTPVECRAMWNVYLHPEFRKDEWTSAEDGELLKYTREFKCQDWDAITRKLGTNRSAYQCFIRYNTIKKVPSSGRPWTKQEDRHIAKVIEAVRVGDYIPWFELANHMRHRTKQQIYVRWMYRKSPHLRKGRFTVVETSTLMKAVQRYGTDFPKISSAVMPHRTSIQLQQRYRTVLEKCSNLWTVNDDVALINLYIKYNNNWSKIATYFSDKSRTQVRHRYTALLKYVQKGVSLESIPRPYIMFPGRKISINNKNKMSSSTLKMHNKLAYRKYLQDRQQHTVQIYDIQLRLYETFCLPLSIKCNNSEELDDTEQLARDTKKLYNTLTLLNANLDMPDLNFLSYVQLNNREKQYLVSLKKHMNVVNNRLQNDELIEKFRTQMFGHASEDSENDFFIPPLPFEGYVRTLKTKKRKNKNTSIDYDLGFNEKFLIDIPTHFAVTNSILPFLSVEEEMQFYKFGQFLISDYHDCDQQDVDLYKSLKCIFSFAKESPSSKASPECSKPNASSKTDFEDHEQSNKSKETTGVNEDAEKGDTSNVILPNQATLLGWKNLLLWKLLYDYQNESGQQYEFGNEQNPEPTTTNSRPAQTESAEYQLLRTRLLQLFKFPISLSNTILQVQGPETIFVTKSTTKPTVVPTVVPTVSRKRKHNSAKSVLSLQLNKNDSLDVPADSDSQLNSGVTTQKNFEVCSCRTTRKKYKITK</sequence>
<proteinExistence type="predicted"/>
<dbReference type="OrthoDB" id="2143914at2759"/>
<dbReference type="GO" id="GO:0001006">
    <property type="term" value="F:RNA polymerase III type 3 promoter sequence-specific DNA binding"/>
    <property type="evidence" value="ECO:0007669"/>
    <property type="project" value="TreeGrafter"/>
</dbReference>
<dbReference type="Gene3D" id="1.10.10.60">
    <property type="entry name" value="Homeodomain-like"/>
    <property type="match status" value="4"/>
</dbReference>
<evidence type="ECO:0000256" key="5">
    <source>
        <dbReference type="ARBA" id="ARBA00023242"/>
    </source>
</evidence>
<accession>A0A6J1RG54</accession>
<keyword evidence="2" id="KW-0805">Transcription regulation</keyword>
<dbReference type="GO" id="GO:0005634">
    <property type="term" value="C:nucleus"/>
    <property type="evidence" value="ECO:0007669"/>
    <property type="project" value="UniProtKB-SubCell"/>
</dbReference>
<dbReference type="InterPro" id="IPR001005">
    <property type="entry name" value="SANT/Myb"/>
</dbReference>
<dbReference type="GO" id="GO:0000978">
    <property type="term" value="F:RNA polymerase II cis-regulatory region sequence-specific DNA binding"/>
    <property type="evidence" value="ECO:0007669"/>
    <property type="project" value="TreeGrafter"/>
</dbReference>
<feature type="domain" description="Myb-like" evidence="8">
    <location>
        <begin position="277"/>
        <end position="329"/>
    </location>
</feature>
<dbReference type="Pfam" id="PF13921">
    <property type="entry name" value="Myb_DNA-bind_6"/>
    <property type="match status" value="2"/>
</dbReference>
<evidence type="ECO:0000256" key="7">
    <source>
        <dbReference type="SAM" id="MobiDB-lite"/>
    </source>
</evidence>
<feature type="domain" description="Myb-like" evidence="8">
    <location>
        <begin position="337"/>
        <end position="380"/>
    </location>
</feature>
<feature type="domain" description="HTH myb-type" evidence="9">
    <location>
        <begin position="443"/>
        <end position="489"/>
    </location>
</feature>
<evidence type="ECO:0000256" key="2">
    <source>
        <dbReference type="ARBA" id="ARBA00023015"/>
    </source>
</evidence>